<dbReference type="Pfam" id="PF02687">
    <property type="entry name" value="FtsX"/>
    <property type="match status" value="1"/>
</dbReference>
<keyword evidence="9 10" id="KW-0131">Cell cycle</keyword>
<name>A0A1G6CD82_EUBOX</name>
<evidence type="ECO:0000256" key="9">
    <source>
        <dbReference type="ARBA" id="ARBA00023306"/>
    </source>
</evidence>
<reference evidence="14 15" key="1">
    <citation type="submission" date="2016-10" db="EMBL/GenBank/DDBJ databases">
        <authorList>
            <person name="de Groot N.N."/>
        </authorList>
    </citation>
    <scope>NUCLEOTIDE SEQUENCE [LARGE SCALE GENOMIC DNA]</scope>
    <source>
        <strain evidence="14 15">DSM 3217</strain>
    </source>
</reference>
<protein>
    <recommendedName>
        <fullName evidence="3 10">Cell division protein FtsX</fullName>
    </recommendedName>
</protein>
<dbReference type="STRING" id="1732.SAMN02910417_02283"/>
<dbReference type="Proteomes" id="UP000199228">
    <property type="component" value="Unassembled WGS sequence"/>
</dbReference>
<comment type="subcellular location">
    <subcellularLocation>
        <location evidence="1">Cell membrane</location>
        <topology evidence="1">Multi-pass membrane protein</topology>
    </subcellularLocation>
</comment>
<dbReference type="NCBIfam" id="NF038347">
    <property type="entry name" value="FtsX_Gpos"/>
    <property type="match status" value="1"/>
</dbReference>
<evidence type="ECO:0000256" key="7">
    <source>
        <dbReference type="ARBA" id="ARBA00022989"/>
    </source>
</evidence>
<feature type="domain" description="ABC3 transporter permease C-terminal" evidence="12">
    <location>
        <begin position="178"/>
        <end position="287"/>
    </location>
</feature>
<dbReference type="InterPro" id="IPR003838">
    <property type="entry name" value="ABC3_permease_C"/>
</dbReference>
<feature type="transmembrane region" description="Helical" evidence="11">
    <location>
        <begin position="222"/>
        <end position="246"/>
    </location>
</feature>
<keyword evidence="15" id="KW-1185">Reference proteome</keyword>
<evidence type="ECO:0000313" key="14">
    <source>
        <dbReference type="EMBL" id="SDB30838.1"/>
    </source>
</evidence>
<organism evidence="14 15">
    <name type="scientific">Eubacterium oxidoreducens</name>
    <dbReference type="NCBI Taxonomy" id="1732"/>
    <lineage>
        <taxon>Bacteria</taxon>
        <taxon>Bacillati</taxon>
        <taxon>Bacillota</taxon>
        <taxon>Clostridia</taxon>
        <taxon>Eubacteriales</taxon>
        <taxon>Eubacteriaceae</taxon>
        <taxon>Eubacterium</taxon>
    </lineage>
</organism>
<dbReference type="PANTHER" id="PTHR47755">
    <property type="entry name" value="CELL DIVISION PROTEIN FTSX"/>
    <property type="match status" value="1"/>
</dbReference>
<evidence type="ECO:0000256" key="1">
    <source>
        <dbReference type="ARBA" id="ARBA00004651"/>
    </source>
</evidence>
<feature type="transmembrane region" description="Helical" evidence="11">
    <location>
        <begin position="171"/>
        <end position="201"/>
    </location>
</feature>
<evidence type="ECO:0000256" key="4">
    <source>
        <dbReference type="ARBA" id="ARBA00022475"/>
    </source>
</evidence>
<dbReference type="AlphaFoldDB" id="A0A1G6CD82"/>
<sequence length="302" mass="33574">MKISTVLYSLKQGTKNIWRNKMFSLASVATMAACIFLFGIFYSIVVNMQSIVQKAEEGVAVTVFFEEGITDDQIAAIEEAIKSRAEVEKYEYVSAEQAWEDFKETYFEGKEELAEGYEEDNPLANDANFQIYLNDVSMQDSLVTYLESLDGVREVNQSEMAAHTLTDFNSLIAYISIAIIIILLAVSIFLISNTVTVGIAVRKEEIGIMKLIGATDFFVRAPFLFEGILIGIVGSIIPLVILFFLYKRVVAYIIGKFNFLSGIMDFLPAHSVFAVLVPVGLILGIGIGFVGSRLTIHKHLRV</sequence>
<keyword evidence="8 10" id="KW-0472">Membrane</keyword>
<feature type="transmembrane region" description="Helical" evidence="11">
    <location>
        <begin position="21"/>
        <end position="45"/>
    </location>
</feature>
<evidence type="ECO:0000259" key="12">
    <source>
        <dbReference type="Pfam" id="PF02687"/>
    </source>
</evidence>
<accession>A0A1G6CD82</accession>
<comment type="function">
    <text evidence="10">Part of the ABC transporter FtsEX involved in asymmetric cellular division facilitating the initiation of sporulation.</text>
</comment>
<evidence type="ECO:0000313" key="15">
    <source>
        <dbReference type="Proteomes" id="UP000199228"/>
    </source>
</evidence>
<proteinExistence type="inferred from homology"/>
<dbReference type="InterPro" id="IPR058204">
    <property type="entry name" value="FtsX_firmicutes-type"/>
</dbReference>
<dbReference type="InterPro" id="IPR004513">
    <property type="entry name" value="FtsX"/>
</dbReference>
<evidence type="ECO:0000256" key="8">
    <source>
        <dbReference type="ARBA" id="ARBA00023136"/>
    </source>
</evidence>
<dbReference type="EMBL" id="FMXR01000018">
    <property type="protein sequence ID" value="SDB30838.1"/>
    <property type="molecule type" value="Genomic_DNA"/>
</dbReference>
<evidence type="ECO:0000256" key="6">
    <source>
        <dbReference type="ARBA" id="ARBA00022692"/>
    </source>
</evidence>
<dbReference type="GO" id="GO:0005886">
    <property type="term" value="C:plasma membrane"/>
    <property type="evidence" value="ECO:0007669"/>
    <property type="project" value="UniProtKB-SubCell"/>
</dbReference>
<dbReference type="RefSeq" id="WP_090174482.1">
    <property type="nucleotide sequence ID" value="NZ_FMXR01000018.1"/>
</dbReference>
<dbReference type="InterPro" id="IPR040690">
    <property type="entry name" value="FtsX_ECD"/>
</dbReference>
<evidence type="ECO:0000256" key="11">
    <source>
        <dbReference type="SAM" id="Phobius"/>
    </source>
</evidence>
<feature type="domain" description="FtsX extracellular" evidence="13">
    <location>
        <begin position="59"/>
        <end position="155"/>
    </location>
</feature>
<dbReference type="GO" id="GO:0051301">
    <property type="term" value="P:cell division"/>
    <property type="evidence" value="ECO:0007669"/>
    <property type="project" value="UniProtKB-KW"/>
</dbReference>
<dbReference type="PROSITE" id="PS51257">
    <property type="entry name" value="PROKAR_LIPOPROTEIN"/>
    <property type="match status" value="1"/>
</dbReference>
<dbReference type="PANTHER" id="PTHR47755:SF1">
    <property type="entry name" value="CELL DIVISION PROTEIN FTSX"/>
    <property type="match status" value="1"/>
</dbReference>
<feature type="transmembrane region" description="Helical" evidence="11">
    <location>
        <begin position="266"/>
        <end position="291"/>
    </location>
</feature>
<dbReference type="Gene3D" id="3.30.70.3040">
    <property type="match status" value="1"/>
</dbReference>
<evidence type="ECO:0000259" key="13">
    <source>
        <dbReference type="Pfam" id="PF18075"/>
    </source>
</evidence>
<gene>
    <name evidence="14" type="ORF">SAMN02910417_02283</name>
</gene>
<evidence type="ECO:0000256" key="3">
    <source>
        <dbReference type="ARBA" id="ARBA00021907"/>
    </source>
</evidence>
<evidence type="ECO:0000256" key="2">
    <source>
        <dbReference type="ARBA" id="ARBA00007379"/>
    </source>
</evidence>
<keyword evidence="6 11" id="KW-0812">Transmembrane</keyword>
<keyword evidence="7 11" id="KW-1133">Transmembrane helix</keyword>
<dbReference type="PIRSF" id="PIRSF003097">
    <property type="entry name" value="FtsX"/>
    <property type="match status" value="1"/>
</dbReference>
<keyword evidence="5 10" id="KW-0132">Cell division</keyword>
<evidence type="ECO:0000256" key="10">
    <source>
        <dbReference type="PIRNR" id="PIRNR003097"/>
    </source>
</evidence>
<keyword evidence="4 10" id="KW-1003">Cell membrane</keyword>
<dbReference type="OrthoDB" id="9812531at2"/>
<evidence type="ECO:0000256" key="5">
    <source>
        <dbReference type="ARBA" id="ARBA00022618"/>
    </source>
</evidence>
<dbReference type="Pfam" id="PF18075">
    <property type="entry name" value="FtsX_ECD"/>
    <property type="match status" value="1"/>
</dbReference>
<comment type="similarity">
    <text evidence="2 10">Belongs to the ABC-4 integral membrane protein family. FtsX subfamily.</text>
</comment>